<name>A0A3B0V3S8_9ZZZZ</name>
<dbReference type="EMBL" id="UOEY01000056">
    <property type="protein sequence ID" value="VAW38188.1"/>
    <property type="molecule type" value="Genomic_DNA"/>
</dbReference>
<gene>
    <name evidence="1" type="ORF">MNBD_DELTA04-282</name>
</gene>
<sequence length="31" mass="3722">MLLHLPLSVEKIKMLRRKRLSVINYIKKSVN</sequence>
<accession>A0A3B0V3S8</accession>
<evidence type="ECO:0000313" key="1">
    <source>
        <dbReference type="EMBL" id="VAW38188.1"/>
    </source>
</evidence>
<organism evidence="1">
    <name type="scientific">hydrothermal vent metagenome</name>
    <dbReference type="NCBI Taxonomy" id="652676"/>
    <lineage>
        <taxon>unclassified sequences</taxon>
        <taxon>metagenomes</taxon>
        <taxon>ecological metagenomes</taxon>
    </lineage>
</organism>
<proteinExistence type="predicted"/>
<dbReference type="AlphaFoldDB" id="A0A3B0V3S8"/>
<feature type="non-terminal residue" evidence="1">
    <location>
        <position position="31"/>
    </location>
</feature>
<reference evidence="1" key="1">
    <citation type="submission" date="2018-06" db="EMBL/GenBank/DDBJ databases">
        <authorList>
            <person name="Zhirakovskaya E."/>
        </authorList>
    </citation>
    <scope>NUCLEOTIDE SEQUENCE</scope>
</reference>
<protein>
    <submittedName>
        <fullName evidence="1">Uncharacterized protein</fullName>
    </submittedName>
</protein>